<reference evidence="2" key="1">
    <citation type="submission" date="2018-04" db="EMBL/GenBank/DDBJ databases">
        <title>WGS assembly of Panicum hallii.</title>
        <authorList>
            <person name="Lovell J."/>
            <person name="Jenkins J."/>
            <person name="Lowry D."/>
            <person name="Mamidi S."/>
            <person name="Sreedasyam A."/>
            <person name="Weng X."/>
            <person name="Barry K."/>
            <person name="Bonette J."/>
            <person name="Campitelli B."/>
            <person name="Daum C."/>
            <person name="Gordon S."/>
            <person name="Gould B."/>
            <person name="Lipzen A."/>
            <person name="Macqueen A."/>
            <person name="Palacio-Mejia J."/>
            <person name="Plott C."/>
            <person name="Shakirov E."/>
            <person name="Shu S."/>
            <person name="Yoshinaga Y."/>
            <person name="Zane M."/>
            <person name="Rokhsar D."/>
            <person name="Grimwood J."/>
            <person name="Schmutz J."/>
            <person name="Juenger T."/>
        </authorList>
    </citation>
    <scope>NUCLEOTIDE SEQUENCE [LARGE SCALE GENOMIC DNA]</scope>
    <source>
        <strain evidence="2">FIL2</strain>
    </source>
</reference>
<protein>
    <submittedName>
        <fullName evidence="2">Uncharacterized protein</fullName>
    </submittedName>
</protein>
<feature type="region of interest" description="Disordered" evidence="1">
    <location>
        <begin position="16"/>
        <end position="106"/>
    </location>
</feature>
<name>A0A2T8I3A9_9POAL</name>
<proteinExistence type="predicted"/>
<evidence type="ECO:0000256" key="1">
    <source>
        <dbReference type="SAM" id="MobiDB-lite"/>
    </source>
</evidence>
<dbReference type="EMBL" id="CM008054">
    <property type="protein sequence ID" value="PVH32139.1"/>
    <property type="molecule type" value="Genomic_DNA"/>
</dbReference>
<feature type="compositionally biased region" description="Low complexity" evidence="1">
    <location>
        <begin position="85"/>
        <end position="94"/>
    </location>
</feature>
<dbReference type="Gramene" id="PVH32139">
    <property type="protein sequence ID" value="PVH32139"/>
    <property type="gene ID" value="PAHAL_9G327900"/>
</dbReference>
<gene>
    <name evidence="2" type="ORF">PAHAL_9G327900</name>
</gene>
<evidence type="ECO:0000313" key="2">
    <source>
        <dbReference type="EMBL" id="PVH32139.1"/>
    </source>
</evidence>
<dbReference type="Proteomes" id="UP000243499">
    <property type="component" value="Chromosome 9"/>
</dbReference>
<organism evidence="2">
    <name type="scientific">Panicum hallii</name>
    <dbReference type="NCBI Taxonomy" id="206008"/>
    <lineage>
        <taxon>Eukaryota</taxon>
        <taxon>Viridiplantae</taxon>
        <taxon>Streptophyta</taxon>
        <taxon>Embryophyta</taxon>
        <taxon>Tracheophyta</taxon>
        <taxon>Spermatophyta</taxon>
        <taxon>Magnoliopsida</taxon>
        <taxon>Liliopsida</taxon>
        <taxon>Poales</taxon>
        <taxon>Poaceae</taxon>
        <taxon>PACMAD clade</taxon>
        <taxon>Panicoideae</taxon>
        <taxon>Panicodae</taxon>
        <taxon>Paniceae</taxon>
        <taxon>Panicinae</taxon>
        <taxon>Panicum</taxon>
        <taxon>Panicum sect. Panicum</taxon>
    </lineage>
</organism>
<accession>A0A2T8I3A9</accession>
<sequence length="106" mass="10846">MPPPPCATAALLAPCRHLPTPSASPPRTSPHASSPLASYHRSTAAGPGGASYRGPMAAALAVPPPRRPHLPRHGASFRGPTATCPSNASSLAAPRPRRPPLTDLQQ</sequence>
<dbReference type="AlphaFoldDB" id="A0A2T8I3A9"/>